<keyword evidence="2" id="KW-1185">Reference proteome</keyword>
<protein>
    <submittedName>
        <fullName evidence="1">Uncharacterized protein</fullName>
    </submittedName>
</protein>
<dbReference type="OrthoDB" id="4170613at2"/>
<dbReference type="Proteomes" id="UP000276542">
    <property type="component" value="Unassembled WGS sequence"/>
</dbReference>
<reference evidence="2" key="1">
    <citation type="submission" date="2018-09" db="EMBL/GenBank/DDBJ databases">
        <authorList>
            <person name="Zhu H."/>
        </authorList>
    </citation>
    <scope>NUCLEOTIDE SEQUENCE [LARGE SCALE GENOMIC DNA]</scope>
    <source>
        <strain evidence="2">K1W22B-1</strain>
    </source>
</reference>
<accession>A0A3A5HDX0</accession>
<evidence type="ECO:0000313" key="2">
    <source>
        <dbReference type="Proteomes" id="UP000276542"/>
    </source>
</evidence>
<comment type="caution">
    <text evidence="1">The sequence shown here is derived from an EMBL/GenBank/DDBJ whole genome shotgun (WGS) entry which is preliminary data.</text>
</comment>
<evidence type="ECO:0000313" key="1">
    <source>
        <dbReference type="EMBL" id="RJS46234.1"/>
    </source>
</evidence>
<dbReference type="EMBL" id="QYRP01000002">
    <property type="protein sequence ID" value="RJS46234.1"/>
    <property type="molecule type" value="Genomic_DNA"/>
</dbReference>
<organism evidence="1 2">
    <name type="scientific">Nocardioides cavernaquae</name>
    <dbReference type="NCBI Taxonomy" id="2321396"/>
    <lineage>
        <taxon>Bacteria</taxon>
        <taxon>Bacillati</taxon>
        <taxon>Actinomycetota</taxon>
        <taxon>Actinomycetes</taxon>
        <taxon>Propionibacteriales</taxon>
        <taxon>Nocardioidaceae</taxon>
        <taxon>Nocardioides</taxon>
    </lineage>
</organism>
<dbReference type="AlphaFoldDB" id="A0A3A5HDX0"/>
<name>A0A3A5HDX0_9ACTN</name>
<sequence length="162" mass="18062">MHVIFRKVDEKRYLIGLRRDDPHDTGPDVPPRIGPGGGPVPHDLVHFAIEEVLGIRLGIFGQLAAGGDCDGFFFPAPEDRKKLADARRNKRISEAGRSDAVRSELIAALVGHDGTVRHKPELLSDDEHRRVSSRIADLIGHWEQTGHGEDLVLHWPSRKVRL</sequence>
<dbReference type="RefSeq" id="WP_120060207.1">
    <property type="nucleotide sequence ID" value="NZ_QYRP01000002.1"/>
</dbReference>
<gene>
    <name evidence="1" type="ORF">D4739_08430</name>
</gene>
<proteinExistence type="predicted"/>